<accession>A0ABQ2DEA3</accession>
<name>A0ABQ2DEA3_9DEIO</name>
<dbReference type="InterPro" id="IPR014395">
    <property type="entry name" value="Pen/GL7ACA/AHL_acylase"/>
</dbReference>
<feature type="transmembrane region" description="Helical" evidence="4">
    <location>
        <begin position="12"/>
        <end position="32"/>
    </location>
</feature>
<dbReference type="Gene3D" id="3.60.20.10">
    <property type="entry name" value="Glutamine Phosphoribosylpyrophosphate, subunit 1, domain 1"/>
    <property type="match status" value="1"/>
</dbReference>
<sequence>MSLVLRILGKTLGWFVLVVLLLLGGAVGYLYYSTTAPTRGTLQAPGLKGKVEVFWDRNGVPHIKAQADDLDAFFALGYVHAQDRLWQMDFQRRVAAGRLSEVLGKDTLSEDRFLRTWGFYRAAEQAYPALSEHTRKVLEAYTAGVNRSLQQGKLPLEFTLLGYKPEPWTVIDTLSWQKMMAFDLGGNWDDEVLAARVRQKLGERGVRELFPAYPQDAPTILSQQEVQSSQQVSSAASEPVTLHPQSLEKVWSWREAQVKLGMEKVPDKGSNNWVVSGSRTVSGKPLLADDPHLSLTAPSLWYLAELQGPTLHVVGGTIPGMPAVVIGRNDQISWGVTNTNPDVEDLFVEKTGVKFNIRREVIRVKGHADEVLQVRETQHGPVVSDQSESARVVGDTISLKWTALQPGDTTMDAFVGINYARNWQEFTEALSHFVAPTQNFVFAAQNGDIGYYAAGKIPIRKGWDGSEPISGDRDWSGYIPFADLPHVLNPEKGYIASANEKVAPGNYPYLLGADPVWTFPYRKRRIEQLIQATPRHTPETFAAIQNDVYSEIWQDLKPILLKVKPANEQEQQALNILSAWDGQQTTDSVGSTLFAAWYKQLAEMVQDELPFLKEKRSPEFVVGQLRNEGLYCKSPTLKNCRELLQQGLTLAVKDLSGRLGNNMQNWQWGKLHQVFNKHVFDASDQVRWLFNRSAASPGGLSTVNVGHYLSATYQQVFGPSYRQIVDLSQPEQSLFITTLGQNGNVLSSHYSNFMPLWQRGEYITLSRGQGTGLTLQP</sequence>
<keyword evidence="6" id="KW-1185">Reference proteome</keyword>
<dbReference type="RefSeq" id="WP_189006860.1">
    <property type="nucleotide sequence ID" value="NZ_BMOD01000025.1"/>
</dbReference>
<proteinExistence type="inferred from homology"/>
<keyword evidence="4" id="KW-0472">Membrane</keyword>
<evidence type="ECO:0000256" key="4">
    <source>
        <dbReference type="SAM" id="Phobius"/>
    </source>
</evidence>
<comment type="similarity">
    <text evidence="1">Belongs to the peptidase S45 family.</text>
</comment>
<organism evidence="5 6">
    <name type="scientific">Deinococcus roseus</name>
    <dbReference type="NCBI Taxonomy" id="392414"/>
    <lineage>
        <taxon>Bacteria</taxon>
        <taxon>Thermotogati</taxon>
        <taxon>Deinococcota</taxon>
        <taxon>Deinococci</taxon>
        <taxon>Deinococcales</taxon>
        <taxon>Deinococcaceae</taxon>
        <taxon>Deinococcus</taxon>
    </lineage>
</organism>
<dbReference type="PIRSF" id="PIRSF001227">
    <property type="entry name" value="Pen_acylase"/>
    <property type="match status" value="1"/>
</dbReference>
<dbReference type="PANTHER" id="PTHR34218">
    <property type="entry name" value="PEPTIDASE S45 PENICILLIN AMIDASE"/>
    <property type="match status" value="1"/>
</dbReference>
<keyword evidence="2" id="KW-0378">Hydrolase</keyword>
<dbReference type="InterPro" id="IPR043146">
    <property type="entry name" value="Penicillin_amidase_N_B-knob"/>
</dbReference>
<comment type="caution">
    <text evidence="5">The sequence shown here is derived from an EMBL/GenBank/DDBJ whole genome shotgun (WGS) entry which is preliminary data.</text>
</comment>
<dbReference type="InterPro" id="IPR002692">
    <property type="entry name" value="S45"/>
</dbReference>
<dbReference type="Gene3D" id="1.10.439.10">
    <property type="entry name" value="Penicillin Amidohydrolase, domain 1"/>
    <property type="match status" value="1"/>
</dbReference>
<dbReference type="EMBL" id="BMOD01000025">
    <property type="protein sequence ID" value="GGJ52725.1"/>
    <property type="molecule type" value="Genomic_DNA"/>
</dbReference>
<dbReference type="Pfam" id="PF01804">
    <property type="entry name" value="Penicil_amidase"/>
    <property type="match status" value="1"/>
</dbReference>
<dbReference type="SUPFAM" id="SSF56235">
    <property type="entry name" value="N-terminal nucleophile aminohydrolases (Ntn hydrolases)"/>
    <property type="match status" value="1"/>
</dbReference>
<keyword evidence="4" id="KW-0812">Transmembrane</keyword>
<evidence type="ECO:0000313" key="6">
    <source>
        <dbReference type="Proteomes" id="UP000632222"/>
    </source>
</evidence>
<keyword evidence="4" id="KW-1133">Transmembrane helix</keyword>
<dbReference type="InterPro" id="IPR029055">
    <property type="entry name" value="Ntn_hydrolases_N"/>
</dbReference>
<dbReference type="InterPro" id="IPR023343">
    <property type="entry name" value="Penicillin_amidase_dom1"/>
</dbReference>
<dbReference type="Gene3D" id="2.30.120.10">
    <property type="match status" value="1"/>
</dbReference>
<keyword evidence="3" id="KW-0865">Zymogen</keyword>
<dbReference type="CDD" id="cd03747">
    <property type="entry name" value="Ntn_PGA_like"/>
    <property type="match status" value="1"/>
</dbReference>
<reference evidence="6" key="1">
    <citation type="journal article" date="2019" name="Int. J. Syst. Evol. Microbiol.">
        <title>The Global Catalogue of Microorganisms (GCM) 10K type strain sequencing project: providing services to taxonomists for standard genome sequencing and annotation.</title>
        <authorList>
            <consortium name="The Broad Institute Genomics Platform"/>
            <consortium name="The Broad Institute Genome Sequencing Center for Infectious Disease"/>
            <person name="Wu L."/>
            <person name="Ma J."/>
        </authorList>
    </citation>
    <scope>NUCLEOTIDE SEQUENCE [LARGE SCALE GENOMIC DNA]</scope>
    <source>
        <strain evidence="6">JCM 14370</strain>
    </source>
</reference>
<protein>
    <submittedName>
        <fullName evidence="5">Penicillin amidase</fullName>
    </submittedName>
</protein>
<evidence type="ECO:0000256" key="3">
    <source>
        <dbReference type="ARBA" id="ARBA00023145"/>
    </source>
</evidence>
<dbReference type="InterPro" id="IPR043147">
    <property type="entry name" value="Penicillin_amidase_A-knob"/>
</dbReference>
<gene>
    <name evidence="5" type="ORF">GCM10008938_43340</name>
</gene>
<dbReference type="Gene3D" id="1.10.1400.10">
    <property type="match status" value="1"/>
</dbReference>
<dbReference type="Proteomes" id="UP000632222">
    <property type="component" value="Unassembled WGS sequence"/>
</dbReference>
<evidence type="ECO:0000256" key="1">
    <source>
        <dbReference type="ARBA" id="ARBA00006586"/>
    </source>
</evidence>
<dbReference type="PANTHER" id="PTHR34218:SF4">
    <property type="entry name" value="ACYL-HOMOSERINE LACTONE ACYLASE QUIP"/>
    <property type="match status" value="1"/>
</dbReference>
<evidence type="ECO:0000256" key="2">
    <source>
        <dbReference type="ARBA" id="ARBA00022801"/>
    </source>
</evidence>
<evidence type="ECO:0000313" key="5">
    <source>
        <dbReference type="EMBL" id="GGJ52725.1"/>
    </source>
</evidence>